<evidence type="ECO:0000313" key="1">
    <source>
        <dbReference type="EMBL" id="EXX52949.1"/>
    </source>
</evidence>
<dbReference type="SUPFAM" id="SSF52047">
    <property type="entry name" value="RNI-like"/>
    <property type="match status" value="1"/>
</dbReference>
<dbReference type="Gene3D" id="3.80.10.10">
    <property type="entry name" value="Ribonuclease Inhibitor"/>
    <property type="match status" value="1"/>
</dbReference>
<gene>
    <name evidence="1" type="ORF">RirG_248520</name>
</gene>
<dbReference type="OrthoDB" id="2342395at2759"/>
<dbReference type="HOGENOM" id="CLU_028913_8_1_1"/>
<reference evidence="1 2" key="1">
    <citation type="submission" date="2014-02" db="EMBL/GenBank/DDBJ databases">
        <title>Single nucleus genome sequencing reveals high similarity among nuclei of an endomycorrhizal fungus.</title>
        <authorList>
            <person name="Lin K."/>
            <person name="Geurts R."/>
            <person name="Zhang Z."/>
            <person name="Limpens E."/>
            <person name="Saunders D.G."/>
            <person name="Mu D."/>
            <person name="Pang E."/>
            <person name="Cao H."/>
            <person name="Cha H."/>
            <person name="Lin T."/>
            <person name="Zhou Q."/>
            <person name="Shang Y."/>
            <person name="Li Y."/>
            <person name="Ivanov S."/>
            <person name="Sharma T."/>
            <person name="Velzen R.V."/>
            <person name="Ruijter N.D."/>
            <person name="Aanen D.K."/>
            <person name="Win J."/>
            <person name="Kamoun S."/>
            <person name="Bisseling T."/>
            <person name="Huang S."/>
        </authorList>
    </citation>
    <scope>NUCLEOTIDE SEQUENCE [LARGE SCALE GENOMIC DNA]</scope>
    <source>
        <strain evidence="2">DAOM197198w</strain>
    </source>
</reference>
<evidence type="ECO:0008006" key="3">
    <source>
        <dbReference type="Google" id="ProtNLM"/>
    </source>
</evidence>
<dbReference type="Proteomes" id="UP000022910">
    <property type="component" value="Unassembled WGS sequence"/>
</dbReference>
<dbReference type="AlphaFoldDB" id="A0A015JDC4"/>
<sequence>MERLNIDCLILIFNELRTDKKSLHSCLLVNKVWCHLVVPILWGKYPWYVIDRKESEKLINVIISQLSSSSRKFLSENNVSLSSTILSKPLTFNYVSLCKFPGAENVSNIINIVNNYDFTKRRDLLEQEIYKLFISQCKNIKELSWETSQPLSLFPGALTCFSQLHSLRINMNIVSSNNLHEMAKICKDLNELIVNKYSQDTPGLISLIDAQRNLKSISFASYYIKKEREGTYEELSNVLARKGCTINNLYSSNLVGVISHSFLSSFINLKELTIYQYDDYKSEKIQEFQQYLAISKFPGLQSLKIGGVSCFKELAMLIEKTEGNLSYVYIDMSNKDAESTGMVIKAIADNCPKIEYLSTYLGPKDLIYVKPLLLHCSKLSRLRLKNLYENNIIGDELLDILTSSSPLSLNNIKLSGGWKYSINSIERFFESYRGRKLLEFGIKDNIHEDNFTIEHIKIIRKYINEGVIGHTNL</sequence>
<keyword evidence="2" id="KW-1185">Reference proteome</keyword>
<protein>
    <recommendedName>
        <fullName evidence="3">F-box domain-containing protein</fullName>
    </recommendedName>
</protein>
<accession>A0A015JDC4</accession>
<comment type="caution">
    <text evidence="1">The sequence shown here is derived from an EMBL/GenBank/DDBJ whole genome shotgun (WGS) entry which is preliminary data.</text>
</comment>
<dbReference type="EMBL" id="JEMT01029153">
    <property type="protein sequence ID" value="EXX52949.1"/>
    <property type="molecule type" value="Genomic_DNA"/>
</dbReference>
<dbReference type="InterPro" id="IPR032675">
    <property type="entry name" value="LRR_dom_sf"/>
</dbReference>
<organism evidence="1 2">
    <name type="scientific">Rhizophagus irregularis (strain DAOM 197198w)</name>
    <name type="common">Glomus intraradices</name>
    <dbReference type="NCBI Taxonomy" id="1432141"/>
    <lineage>
        <taxon>Eukaryota</taxon>
        <taxon>Fungi</taxon>
        <taxon>Fungi incertae sedis</taxon>
        <taxon>Mucoromycota</taxon>
        <taxon>Glomeromycotina</taxon>
        <taxon>Glomeromycetes</taxon>
        <taxon>Glomerales</taxon>
        <taxon>Glomeraceae</taxon>
        <taxon>Rhizophagus</taxon>
    </lineage>
</organism>
<evidence type="ECO:0000313" key="2">
    <source>
        <dbReference type="Proteomes" id="UP000022910"/>
    </source>
</evidence>
<proteinExistence type="predicted"/>
<name>A0A015JDC4_RHIIW</name>